<organism evidence="1 2">
    <name type="scientific">Emcibacter nanhaiensis</name>
    <dbReference type="NCBI Taxonomy" id="1505037"/>
    <lineage>
        <taxon>Bacteria</taxon>
        <taxon>Pseudomonadati</taxon>
        <taxon>Pseudomonadota</taxon>
        <taxon>Alphaproteobacteria</taxon>
        <taxon>Emcibacterales</taxon>
        <taxon>Emcibacteraceae</taxon>
        <taxon>Emcibacter</taxon>
    </lineage>
</organism>
<dbReference type="EMBL" id="VFIY01000001">
    <property type="protein sequence ID" value="TPD64004.1"/>
    <property type="molecule type" value="Genomic_DNA"/>
</dbReference>
<evidence type="ECO:0000313" key="2">
    <source>
        <dbReference type="Proteomes" id="UP000319148"/>
    </source>
</evidence>
<accession>A0A501PVJ5</accession>
<dbReference type="Proteomes" id="UP000319148">
    <property type="component" value="Unassembled WGS sequence"/>
</dbReference>
<gene>
    <name evidence="1" type="ORF">FIV46_00060</name>
</gene>
<dbReference type="AlphaFoldDB" id="A0A501PVJ5"/>
<evidence type="ECO:0000313" key="1">
    <source>
        <dbReference type="EMBL" id="TPD64004.1"/>
    </source>
</evidence>
<proteinExistence type="predicted"/>
<name>A0A501PVJ5_9PROT</name>
<dbReference type="RefSeq" id="WP_139937764.1">
    <property type="nucleotide sequence ID" value="NZ_JBHSYP010000003.1"/>
</dbReference>
<reference evidence="2" key="1">
    <citation type="submission" date="2019-06" db="EMBL/GenBank/DDBJ databases">
        <title>The complete genome of Emcibacter congregatus ZYLT.</title>
        <authorList>
            <person name="Zhao Z."/>
        </authorList>
    </citation>
    <scope>NUCLEOTIDE SEQUENCE [LARGE SCALE GENOMIC DNA]</scope>
    <source>
        <strain evidence="2">MCCC 1A06723</strain>
    </source>
</reference>
<sequence>MIEEKELDLAIKIYEDTRAEMRLRIELRDKQLAQYLFATIAFIGVSLGLPNTIELDTKILVCCVMLVSQRHKQRLER</sequence>
<comment type="caution">
    <text evidence="1">The sequence shown here is derived from an EMBL/GenBank/DDBJ whole genome shotgun (WGS) entry which is preliminary data.</text>
</comment>
<protein>
    <submittedName>
        <fullName evidence="1">Uncharacterized protein</fullName>
    </submittedName>
</protein>
<keyword evidence="2" id="KW-1185">Reference proteome</keyword>